<keyword evidence="2" id="KW-0547">Nucleotide-binding</keyword>
<protein>
    <submittedName>
        <fullName evidence="5">Uncharacterized protein</fullName>
    </submittedName>
</protein>
<dbReference type="EMBL" id="LAZR01037297">
    <property type="protein sequence ID" value="KKL22577.1"/>
    <property type="molecule type" value="Genomic_DNA"/>
</dbReference>
<dbReference type="GO" id="GO:0005524">
    <property type="term" value="F:ATP binding"/>
    <property type="evidence" value="ECO:0007669"/>
    <property type="project" value="UniProtKB-KW"/>
</dbReference>
<comment type="caution">
    <text evidence="5">The sequence shown here is derived from an EMBL/GenBank/DDBJ whole genome shotgun (WGS) entry which is preliminary data.</text>
</comment>
<dbReference type="AlphaFoldDB" id="A0A0F9C8D6"/>
<dbReference type="GO" id="GO:0004357">
    <property type="term" value="F:glutamate-cysteine ligase activity"/>
    <property type="evidence" value="ECO:0007669"/>
    <property type="project" value="InterPro"/>
</dbReference>
<reference evidence="5" key="1">
    <citation type="journal article" date="2015" name="Nature">
        <title>Complex archaea that bridge the gap between prokaryotes and eukaryotes.</title>
        <authorList>
            <person name="Spang A."/>
            <person name="Saw J.H."/>
            <person name="Jorgensen S.L."/>
            <person name="Zaremba-Niedzwiedzka K."/>
            <person name="Martijn J."/>
            <person name="Lind A.E."/>
            <person name="van Eijk R."/>
            <person name="Schleper C."/>
            <person name="Guy L."/>
            <person name="Ettema T.J."/>
        </authorList>
    </citation>
    <scope>NUCLEOTIDE SEQUENCE</scope>
</reference>
<dbReference type="InterPro" id="IPR035434">
    <property type="entry name" value="GCL_bact_plant"/>
</dbReference>
<evidence type="ECO:0000256" key="4">
    <source>
        <dbReference type="SAM" id="MobiDB-lite"/>
    </source>
</evidence>
<accession>A0A0F9C8D6</accession>
<gene>
    <name evidence="5" type="ORF">LCGC14_2434040</name>
</gene>
<dbReference type="PANTHER" id="PTHR34378">
    <property type="entry name" value="GLUTAMATE--CYSTEINE LIGASE, CHLOROPLASTIC"/>
    <property type="match status" value="1"/>
</dbReference>
<evidence type="ECO:0000256" key="3">
    <source>
        <dbReference type="ARBA" id="ARBA00022840"/>
    </source>
</evidence>
<keyword evidence="1" id="KW-0436">Ligase</keyword>
<evidence type="ECO:0000256" key="1">
    <source>
        <dbReference type="ARBA" id="ARBA00022598"/>
    </source>
</evidence>
<dbReference type="PANTHER" id="PTHR34378:SF1">
    <property type="entry name" value="GLUTAMATE--CYSTEINE LIGASE, CHLOROPLASTIC"/>
    <property type="match status" value="1"/>
</dbReference>
<evidence type="ECO:0000256" key="2">
    <source>
        <dbReference type="ARBA" id="ARBA00022741"/>
    </source>
</evidence>
<name>A0A0F9C8D6_9ZZZZ</name>
<evidence type="ECO:0000313" key="5">
    <source>
        <dbReference type="EMBL" id="KKL22577.1"/>
    </source>
</evidence>
<keyword evidence="3" id="KW-0067">ATP-binding</keyword>
<proteinExistence type="predicted"/>
<dbReference type="GO" id="GO:0006750">
    <property type="term" value="P:glutathione biosynthetic process"/>
    <property type="evidence" value="ECO:0007669"/>
    <property type="project" value="InterPro"/>
</dbReference>
<feature type="region of interest" description="Disordered" evidence="4">
    <location>
        <begin position="51"/>
        <end position="70"/>
    </location>
</feature>
<dbReference type="Pfam" id="PF04107">
    <property type="entry name" value="GCS2"/>
    <property type="match status" value="1"/>
</dbReference>
<organism evidence="5">
    <name type="scientific">marine sediment metagenome</name>
    <dbReference type="NCBI Taxonomy" id="412755"/>
    <lineage>
        <taxon>unclassified sequences</taxon>
        <taxon>metagenomes</taxon>
        <taxon>ecological metagenomes</taxon>
    </lineage>
</organism>
<feature type="region of interest" description="Disordered" evidence="4">
    <location>
        <begin position="125"/>
        <end position="144"/>
    </location>
</feature>
<sequence>MGYWPGGRGTVGPQDVYAMIADESPPPAPIKVPEYMMSNMPIYRALLAARPPSARSRPASRPALPPPTSQPFMFSRVAAMDPPAIAEALMPPWGSYGRPGETSSKRIAQKLLDSRLEPLEALAKTTTTRPGRPRGLDDDGDMMRFSPGRRYGRMPYGVTGDAEVHYLSGRDNPADCAVVVLLPSEDIVRFISRKKEEPEWLLDWRLKQFLEMRGADGGPWRSLCALPAFWVGLLYDNAALEAAWALATLQPQTAASAIGAAYERQKDFNRRVRLACLLRLLGSQLGQRDVDRAVDLLTTRLFRIAFATPEPAGPYIGRRYSGGQGFLANRLLPWRTVLFAAAPEAVRANATRFPAAPSGLPEAKRDWSTAADPLGKKRCAFVALTTV</sequence>
<feature type="compositionally biased region" description="Low complexity" evidence="4">
    <location>
        <begin position="51"/>
        <end position="62"/>
    </location>
</feature>
<dbReference type="Gene3D" id="3.30.590.20">
    <property type="match status" value="1"/>
</dbReference>
<dbReference type="InterPro" id="IPR006336">
    <property type="entry name" value="GCS2"/>
</dbReference>